<reference evidence="4 5" key="1">
    <citation type="submission" date="2019-09" db="EMBL/GenBank/DDBJ databases">
        <title>Draft genome sequences of 48 bacterial type strains from the CCUG.</title>
        <authorList>
            <person name="Tunovic T."/>
            <person name="Pineiro-Iglesias B."/>
            <person name="Unosson C."/>
            <person name="Inganas E."/>
            <person name="Ohlen M."/>
            <person name="Cardew S."/>
            <person name="Jensie-Markopoulos S."/>
            <person name="Salva-Serra F."/>
            <person name="Jaen-Luchoro D."/>
            <person name="Karlsson R."/>
            <person name="Svensson-Stadler L."/>
            <person name="Chun J."/>
            <person name="Moore E."/>
        </authorList>
    </citation>
    <scope>NUCLEOTIDE SEQUENCE [LARGE SCALE GENOMIC DNA]</scope>
    <source>
        <strain evidence="4 5">CCUG 30977</strain>
    </source>
</reference>
<evidence type="ECO:0000256" key="1">
    <source>
        <dbReference type="ARBA" id="ARBA00006889"/>
    </source>
</evidence>
<dbReference type="PIRSF" id="PIRSF036893">
    <property type="entry name" value="Lipocalin_ApoD"/>
    <property type="match status" value="1"/>
</dbReference>
<dbReference type="GO" id="GO:0008289">
    <property type="term" value="F:lipid binding"/>
    <property type="evidence" value="ECO:0007669"/>
    <property type="project" value="UniProtKB-UniRule"/>
</dbReference>
<comment type="caution">
    <text evidence="4">The sequence shown here is derived from an EMBL/GenBank/DDBJ whole genome shotgun (WGS) entry which is preliminary data.</text>
</comment>
<dbReference type="GO" id="GO:0009279">
    <property type="term" value="C:cell outer membrane"/>
    <property type="evidence" value="ECO:0007669"/>
    <property type="project" value="UniProtKB-SubCell"/>
</dbReference>
<dbReference type="Gene3D" id="2.40.128.20">
    <property type="match status" value="1"/>
</dbReference>
<evidence type="ECO:0000313" key="5">
    <source>
        <dbReference type="Proteomes" id="UP000430120"/>
    </source>
</evidence>
<dbReference type="AlphaFoldDB" id="A0A643F7X7"/>
<dbReference type="SUPFAM" id="SSF50814">
    <property type="entry name" value="Lipocalins"/>
    <property type="match status" value="1"/>
</dbReference>
<evidence type="ECO:0000256" key="2">
    <source>
        <dbReference type="PIRNR" id="PIRNR036893"/>
    </source>
</evidence>
<dbReference type="InterPro" id="IPR012674">
    <property type="entry name" value="Calycin"/>
</dbReference>
<gene>
    <name evidence="4" type="ORF">F7Q92_17640</name>
</gene>
<keyword evidence="2" id="KW-0732">Signal</keyword>
<keyword evidence="2" id="KW-0449">Lipoprotein</keyword>
<sequence length="192" mass="21269">MTRALYSLTLAAVALAGLLWVPASARADTAADARYAPIPALDLPRYMGTWYEVAKYPNRFQRDCARDTRATYTLQPQGTVEVRNRCTRADGSVNEAVGQARHADDQPDGARLEVRFAPAWLSFLPFVWGDYWVLDLDPDYSLSAVGEPGGNYLWILSRTPQVDPARYQALLGRLAARGIDVQRLEASPQDAP</sequence>
<dbReference type="GO" id="GO:0006950">
    <property type="term" value="P:response to stress"/>
    <property type="evidence" value="ECO:0007669"/>
    <property type="project" value="UniProtKB-ARBA"/>
</dbReference>
<dbReference type="InterPro" id="IPR002446">
    <property type="entry name" value="Lipocalin_bac"/>
</dbReference>
<name>A0A643F7X7_IDEDE</name>
<dbReference type="InterPro" id="IPR022271">
    <property type="entry name" value="Lipocalin_ApoD"/>
</dbReference>
<dbReference type="InterPro" id="IPR047202">
    <property type="entry name" value="Lipocalin_Blc-like_dom"/>
</dbReference>
<organism evidence="4 5">
    <name type="scientific">Ideonella dechloratans</name>
    <dbReference type="NCBI Taxonomy" id="36863"/>
    <lineage>
        <taxon>Bacteria</taxon>
        <taxon>Pseudomonadati</taxon>
        <taxon>Pseudomonadota</taxon>
        <taxon>Betaproteobacteria</taxon>
        <taxon>Burkholderiales</taxon>
        <taxon>Sphaerotilaceae</taxon>
        <taxon>Ideonella</taxon>
    </lineage>
</organism>
<proteinExistence type="inferred from homology"/>
<comment type="similarity">
    <text evidence="1 2">Belongs to the calycin superfamily. Lipocalin family.</text>
</comment>
<keyword evidence="2" id="KW-0446">Lipid-binding</keyword>
<dbReference type="PANTHER" id="PTHR10612:SF34">
    <property type="entry name" value="APOLIPOPROTEIN D"/>
    <property type="match status" value="1"/>
</dbReference>
<comment type="subunit">
    <text evidence="2">Homodimer.</text>
</comment>
<feature type="chain" id="PRO_5025102501" description="Outer membrane lipoprotein Blc" evidence="2">
    <location>
        <begin position="28"/>
        <end position="192"/>
    </location>
</feature>
<dbReference type="Pfam" id="PF08212">
    <property type="entry name" value="Lipocalin_2"/>
    <property type="match status" value="1"/>
</dbReference>
<dbReference type="PRINTS" id="PR01171">
    <property type="entry name" value="BCTLIPOCALIN"/>
</dbReference>
<feature type="signal peptide" evidence="2">
    <location>
        <begin position="1"/>
        <end position="27"/>
    </location>
</feature>
<comment type="function">
    <text evidence="2">Involved in the storage or transport of lipids necessary for membrane maintenance under stressful conditions. Displays a binding preference for lysophospholipids.</text>
</comment>
<comment type="subcellular location">
    <subcellularLocation>
        <location evidence="2">Cell outer membrane</location>
    </subcellularLocation>
</comment>
<keyword evidence="2" id="KW-0472">Membrane</keyword>
<dbReference type="EMBL" id="VZPB01000056">
    <property type="protein sequence ID" value="KAB0576592.1"/>
    <property type="molecule type" value="Genomic_DNA"/>
</dbReference>
<protein>
    <recommendedName>
        <fullName evidence="2">Outer membrane lipoprotein Blc</fullName>
    </recommendedName>
</protein>
<dbReference type="OrthoDB" id="9793905at2"/>
<evidence type="ECO:0000259" key="3">
    <source>
        <dbReference type="Pfam" id="PF08212"/>
    </source>
</evidence>
<accession>A0A643F7X7</accession>
<dbReference type="CDD" id="cd19438">
    <property type="entry name" value="lipocalin_Blc-like"/>
    <property type="match status" value="1"/>
</dbReference>
<dbReference type="RefSeq" id="WP_151125410.1">
    <property type="nucleotide sequence ID" value="NZ_CP088081.1"/>
</dbReference>
<keyword evidence="2" id="KW-0998">Cell outer membrane</keyword>
<keyword evidence="5" id="KW-1185">Reference proteome</keyword>
<feature type="domain" description="Lipocalin/cytosolic fatty-acid binding" evidence="3">
    <location>
        <begin position="41"/>
        <end position="189"/>
    </location>
</feature>
<evidence type="ECO:0000313" key="4">
    <source>
        <dbReference type="EMBL" id="KAB0576592.1"/>
    </source>
</evidence>
<dbReference type="Proteomes" id="UP000430120">
    <property type="component" value="Unassembled WGS sequence"/>
</dbReference>
<dbReference type="PANTHER" id="PTHR10612">
    <property type="entry name" value="APOLIPOPROTEIN D"/>
    <property type="match status" value="1"/>
</dbReference>
<dbReference type="InterPro" id="IPR000566">
    <property type="entry name" value="Lipocln_cytosolic_FA-bd_dom"/>
</dbReference>